<keyword evidence="2" id="KW-0812">Transmembrane</keyword>
<feature type="transmembrane region" description="Helical" evidence="2">
    <location>
        <begin position="321"/>
        <end position="342"/>
    </location>
</feature>
<dbReference type="InterPro" id="IPR038872">
    <property type="entry name" value="Put_GTT3"/>
</dbReference>
<dbReference type="OrthoDB" id="4034134at2759"/>
<sequence length="346" mass="38253">MSAGLPYLQKLRKSDLTELAETSNLKDYAPMRKSELEVALDHHLRANQTKYHGDPSLSDYYKRLGPASPTKRVVSTVKSEAPEKKAVRKKSRTTEETGSTSDRESSLTNQITSMVKTPRRNSLSIPSSVPLPPSPAAVTDAIDRQTTRIRKRVAGLYSESGIHETSESFRHLLSSPLAINIIALILEAYGLRQKILQSGIIGFVPAVPYFTDGKTPVYLPNLFLLLDKPFWAPFSLWVTTSLLLPLLCAYFINIPLKASLKHQYGTRRATSIQTAPSNQFDPLVYNIAKALIAYIVYAQHSTILGLFTTDTIETVTNNVLGGYQGMITGAIIAGIMALYEAILKRQ</sequence>
<evidence type="ECO:0008006" key="5">
    <source>
        <dbReference type="Google" id="ProtNLM"/>
    </source>
</evidence>
<feature type="transmembrane region" description="Helical" evidence="2">
    <location>
        <begin position="291"/>
        <end position="309"/>
    </location>
</feature>
<evidence type="ECO:0000256" key="1">
    <source>
        <dbReference type="SAM" id="MobiDB-lite"/>
    </source>
</evidence>
<accession>A0A8H7A6I4</accession>
<reference evidence="3" key="1">
    <citation type="submission" date="2020-02" db="EMBL/GenBank/DDBJ databases">
        <authorList>
            <person name="Palmer J.M."/>
        </authorList>
    </citation>
    <scope>NUCLEOTIDE SEQUENCE</scope>
    <source>
        <strain evidence="3">EPUS1.4</strain>
        <tissue evidence="3">Thallus</tissue>
    </source>
</reference>
<dbReference type="PANTHER" id="PTHR41807:SF1">
    <property type="entry name" value="GLUTATHIONE TRANSFERASE 3"/>
    <property type="match status" value="1"/>
</dbReference>
<keyword evidence="2" id="KW-0472">Membrane</keyword>
<dbReference type="PANTHER" id="PTHR41807">
    <property type="entry name" value="GLUTATHIONE TRANSFERASE 3"/>
    <property type="match status" value="1"/>
</dbReference>
<protein>
    <recommendedName>
        <fullName evidence="5">Rho termination factor N-terminal domain-containing protein</fullName>
    </recommendedName>
</protein>
<proteinExistence type="predicted"/>
<evidence type="ECO:0000313" key="3">
    <source>
        <dbReference type="EMBL" id="KAF7503033.1"/>
    </source>
</evidence>
<feature type="compositionally biased region" description="Polar residues" evidence="1">
    <location>
        <begin position="96"/>
        <end position="115"/>
    </location>
</feature>
<name>A0A8H7A6I4_9EURO</name>
<evidence type="ECO:0000256" key="2">
    <source>
        <dbReference type="SAM" id="Phobius"/>
    </source>
</evidence>
<dbReference type="GO" id="GO:0016020">
    <property type="term" value="C:membrane"/>
    <property type="evidence" value="ECO:0007669"/>
    <property type="project" value="TreeGrafter"/>
</dbReference>
<feature type="transmembrane region" description="Helical" evidence="2">
    <location>
        <begin position="231"/>
        <end position="252"/>
    </location>
</feature>
<comment type="caution">
    <text evidence="3">The sequence shown here is derived from an EMBL/GenBank/DDBJ whole genome shotgun (WGS) entry which is preliminary data.</text>
</comment>
<keyword evidence="2" id="KW-1133">Transmembrane helix</keyword>
<dbReference type="AlphaFoldDB" id="A0A8H7A6I4"/>
<gene>
    <name evidence="3" type="ORF">GJ744_004709</name>
</gene>
<dbReference type="EMBL" id="JAACFV010000201">
    <property type="protein sequence ID" value="KAF7503033.1"/>
    <property type="molecule type" value="Genomic_DNA"/>
</dbReference>
<feature type="region of interest" description="Disordered" evidence="1">
    <location>
        <begin position="65"/>
        <end position="143"/>
    </location>
</feature>
<organism evidence="3 4">
    <name type="scientific">Endocarpon pusillum</name>
    <dbReference type="NCBI Taxonomy" id="364733"/>
    <lineage>
        <taxon>Eukaryota</taxon>
        <taxon>Fungi</taxon>
        <taxon>Dikarya</taxon>
        <taxon>Ascomycota</taxon>
        <taxon>Pezizomycotina</taxon>
        <taxon>Eurotiomycetes</taxon>
        <taxon>Chaetothyriomycetidae</taxon>
        <taxon>Verrucariales</taxon>
        <taxon>Verrucariaceae</taxon>
        <taxon>Endocarpon</taxon>
    </lineage>
</organism>
<evidence type="ECO:0000313" key="4">
    <source>
        <dbReference type="Proteomes" id="UP000606974"/>
    </source>
</evidence>
<dbReference type="Proteomes" id="UP000606974">
    <property type="component" value="Unassembled WGS sequence"/>
</dbReference>
<keyword evidence="4" id="KW-1185">Reference proteome</keyword>